<feature type="binding site" evidence="12">
    <location>
        <position position="255"/>
    </location>
    <ligand>
        <name>Mg(2+)</name>
        <dbReference type="ChEBI" id="CHEBI:18420"/>
        <label>1</label>
    </ligand>
</feature>
<feature type="active site" description="Proton donor/acceptor" evidence="10">
    <location>
        <position position="257"/>
    </location>
</feature>
<feature type="binding site" evidence="11">
    <location>
        <position position="382"/>
    </location>
    <ligand>
        <name>alpha-D-mannose 1-phosphate</name>
        <dbReference type="ChEBI" id="CHEBI:58409"/>
    </ligand>
</feature>
<dbReference type="GO" id="GO:0046872">
    <property type="term" value="F:metal ion binding"/>
    <property type="evidence" value="ECO:0007669"/>
    <property type="project" value="UniProtKB-KW"/>
</dbReference>
<dbReference type="FunFam" id="3.30.1240.20:FF:000001">
    <property type="entry name" value="Phosphomannomutase"/>
    <property type="match status" value="2"/>
</dbReference>
<accession>A0A409XVA9</accession>
<dbReference type="Proteomes" id="UP000283269">
    <property type="component" value="Unassembled WGS sequence"/>
</dbReference>
<dbReference type="InterPro" id="IPR023214">
    <property type="entry name" value="HAD_sf"/>
</dbReference>
<dbReference type="SFLD" id="SFLDG01140">
    <property type="entry name" value="C2.B:_Phosphomannomutase_and_P"/>
    <property type="match status" value="1"/>
</dbReference>
<organism evidence="14 15">
    <name type="scientific">Psilocybe cyanescens</name>
    <dbReference type="NCBI Taxonomy" id="93625"/>
    <lineage>
        <taxon>Eukaryota</taxon>
        <taxon>Fungi</taxon>
        <taxon>Dikarya</taxon>
        <taxon>Basidiomycota</taxon>
        <taxon>Agaricomycotina</taxon>
        <taxon>Agaricomycetes</taxon>
        <taxon>Agaricomycetidae</taxon>
        <taxon>Agaricales</taxon>
        <taxon>Agaricineae</taxon>
        <taxon>Strophariaceae</taxon>
        <taxon>Psilocybe</taxon>
    </lineage>
</organism>
<comment type="catalytic activity">
    <reaction evidence="13">
        <text>alpha-D-mannose 1-phosphate = D-mannose 6-phosphate</text>
        <dbReference type="Rhea" id="RHEA:11140"/>
        <dbReference type="ChEBI" id="CHEBI:58409"/>
        <dbReference type="ChEBI" id="CHEBI:58735"/>
        <dbReference type="EC" id="5.4.2.8"/>
    </reaction>
</comment>
<sequence>MVSEAFASRPLKKLCLFDVDGTLTPARQTASPEMTETLAAVRKKLAIGFVGGSDLVKITEQLQTGTENILDEFDYAFAENGLTAYKLGKQLPSQSFINFLGEERYKKLVNFLLHYIADLDIPIKRGTFLEFRRGMLNVSPIGRNASIQERNEYEILDLKNGYRAALVQALKEKFPDYGLTYSIGGQISFDVFPTGWDKTFALGLVADEDFEEIHFFGDKTYKRIPFSLPLSPTRRVKMVSEAFAHKPLKKLYLFDVDNTLTPARHPKSLTPELHETLRALREKVAIGFLGGSDFNKITEQLQTGDENVLDQFDYGFAENGLIAYKLGKQLPSQSFIGFIGEERYKLLANFILHYIADLDIPIKRGTFLEFRRGMVNVSPIGRNASLQERMEFEVLDIKNGYRKAMIEALKERFPDAGLTYSIGGQLSFDIFPNGWDKTFALSHVVDEQFEEIHFFGDKTHKGGNDHEIYVDSRTIGHHVENPADTLRILKELLAQNKV</sequence>
<evidence type="ECO:0000256" key="4">
    <source>
        <dbReference type="ARBA" id="ARBA00011738"/>
    </source>
</evidence>
<evidence type="ECO:0000256" key="12">
    <source>
        <dbReference type="PIRSR" id="PIRSR605002-3"/>
    </source>
</evidence>
<feature type="binding site" evidence="12">
    <location>
        <position position="457"/>
    </location>
    <ligand>
        <name>Mg(2+)</name>
        <dbReference type="ChEBI" id="CHEBI:18420"/>
        <label>1</label>
    </ligand>
</feature>
<comment type="cofactor">
    <cofactor evidence="12">
        <name>Mg(2+)</name>
        <dbReference type="ChEBI" id="CHEBI:18420"/>
    </cofactor>
</comment>
<comment type="caution">
    <text evidence="14">The sequence shown here is derived from an EMBL/GenBank/DDBJ whole genome shotgun (WGS) entry which is preliminary data.</text>
</comment>
<dbReference type="GO" id="GO:0005829">
    <property type="term" value="C:cytosol"/>
    <property type="evidence" value="ECO:0007669"/>
    <property type="project" value="TreeGrafter"/>
</dbReference>
<feature type="binding site" evidence="12">
    <location>
        <position position="474"/>
    </location>
    <ligand>
        <name>Mg(2+)</name>
        <dbReference type="ChEBI" id="CHEBI:18420"/>
        <label>1</label>
    </ligand>
</feature>
<dbReference type="PANTHER" id="PTHR10466:SF0">
    <property type="entry name" value="PHOSPHOMANNOMUTASE"/>
    <property type="match status" value="1"/>
</dbReference>
<evidence type="ECO:0000313" key="15">
    <source>
        <dbReference type="Proteomes" id="UP000283269"/>
    </source>
</evidence>
<protein>
    <recommendedName>
        <fullName evidence="5 13">Phosphomannomutase</fullName>
        <ecNumber evidence="5 13">5.4.2.8</ecNumber>
    </recommendedName>
</protein>
<dbReference type="Pfam" id="PF03332">
    <property type="entry name" value="PMM"/>
    <property type="match status" value="2"/>
</dbReference>
<comment type="function">
    <text evidence="13">Involved in the synthesis of the GDP-mannose and dolichol-phosphate-mannose required for a number of critical mannosyl transfer reactions.</text>
</comment>
<dbReference type="GO" id="GO:0006487">
    <property type="term" value="P:protein N-linked glycosylation"/>
    <property type="evidence" value="ECO:0007669"/>
    <property type="project" value="TreeGrafter"/>
</dbReference>
<evidence type="ECO:0000256" key="10">
    <source>
        <dbReference type="PIRSR" id="PIRSR605002-1"/>
    </source>
</evidence>
<dbReference type="InterPro" id="IPR006379">
    <property type="entry name" value="HAD-SF_hydro_IIB"/>
</dbReference>
<evidence type="ECO:0000313" key="14">
    <source>
        <dbReference type="EMBL" id="PPQ94631.1"/>
    </source>
</evidence>
<comment type="pathway">
    <text evidence="2 13">Nucleotide-sugar biosynthesis; GDP-alpha-D-mannose biosynthesis; alpha-D-mannose 1-phosphate from D-fructose 6-phosphate: step 2/2.</text>
</comment>
<evidence type="ECO:0000256" key="9">
    <source>
        <dbReference type="ARBA" id="ARBA00023235"/>
    </source>
</evidence>
<evidence type="ECO:0000256" key="11">
    <source>
        <dbReference type="PIRSR" id="PIRSR605002-2"/>
    </source>
</evidence>
<feature type="binding site" evidence="11">
    <location>
        <position position="371"/>
    </location>
    <ligand>
        <name>alpha-D-mannose 1-phosphate</name>
        <dbReference type="ChEBI" id="CHEBI:58409"/>
    </ligand>
</feature>
<dbReference type="InParanoid" id="A0A409XVA9"/>
<gene>
    <name evidence="14" type="ORF">CVT25_009362</name>
</gene>
<dbReference type="CDD" id="cd02585">
    <property type="entry name" value="HAD_PMM"/>
    <property type="match status" value="2"/>
</dbReference>
<keyword evidence="6 13" id="KW-0963">Cytoplasm</keyword>
<dbReference type="UniPathway" id="UPA00126">
    <property type="reaction ID" value="UER00424"/>
</dbReference>
<evidence type="ECO:0000256" key="7">
    <source>
        <dbReference type="ARBA" id="ARBA00022723"/>
    </source>
</evidence>
<dbReference type="Gene3D" id="3.40.50.1000">
    <property type="entry name" value="HAD superfamily/HAD-like"/>
    <property type="match status" value="2"/>
</dbReference>
<keyword evidence="8 12" id="KW-0460">Magnesium</keyword>
<evidence type="ECO:0000256" key="1">
    <source>
        <dbReference type="ARBA" id="ARBA00004496"/>
    </source>
</evidence>
<dbReference type="InterPro" id="IPR036412">
    <property type="entry name" value="HAD-like_sf"/>
</dbReference>
<feature type="binding site" evidence="11">
    <location>
        <position position="389"/>
    </location>
    <ligand>
        <name>alpha-D-mannose 1-phosphate</name>
        <dbReference type="ChEBI" id="CHEBI:58409"/>
    </ligand>
</feature>
<feature type="binding site" evidence="12">
    <location>
        <position position="257"/>
    </location>
    <ligand>
        <name>Mg(2+)</name>
        <dbReference type="ChEBI" id="CHEBI:18420"/>
        <label>1</label>
    </ligand>
</feature>
<name>A0A409XVA9_PSICY</name>
<dbReference type="OrthoDB" id="10264771at2759"/>
<dbReference type="NCBIfam" id="TIGR01484">
    <property type="entry name" value="HAD-SF-IIB"/>
    <property type="match status" value="2"/>
</dbReference>
<feature type="active site" description="Nucleophile" evidence="10">
    <location>
        <position position="255"/>
    </location>
</feature>
<dbReference type="InterPro" id="IPR005002">
    <property type="entry name" value="PMM"/>
</dbReference>
<keyword evidence="9 13" id="KW-0413">Isomerase</keyword>
<evidence type="ECO:0000256" key="2">
    <source>
        <dbReference type="ARBA" id="ARBA00004699"/>
    </source>
</evidence>
<feature type="binding site" evidence="11">
    <location>
        <position position="429"/>
    </location>
    <ligand>
        <name>alpha-D-mannose 1-phosphate</name>
        <dbReference type="ChEBI" id="CHEBI:58409"/>
    </ligand>
</feature>
<feature type="binding site" evidence="11">
    <location>
        <position position="264"/>
    </location>
    <ligand>
        <name>alpha-D-mannose 1-phosphate</name>
        <dbReference type="ChEBI" id="CHEBI:58409"/>
    </ligand>
</feature>
<dbReference type="EC" id="5.4.2.8" evidence="5 13"/>
<feature type="binding site" evidence="11">
    <location>
        <position position="427"/>
    </location>
    <ligand>
        <name>alpha-D-mannose 1-phosphate</name>
        <dbReference type="ChEBI" id="CHEBI:58409"/>
    </ligand>
</feature>
<dbReference type="SUPFAM" id="SSF56784">
    <property type="entry name" value="HAD-like"/>
    <property type="match status" value="2"/>
</dbReference>
<dbReference type="GO" id="GO:0006013">
    <property type="term" value="P:mannose metabolic process"/>
    <property type="evidence" value="ECO:0007669"/>
    <property type="project" value="TreeGrafter"/>
</dbReference>
<feature type="binding site" evidence="12">
    <location>
        <position position="469"/>
    </location>
    <ligand>
        <name>Mg(2+)</name>
        <dbReference type="ChEBI" id="CHEBI:18420"/>
        <label>1</label>
    </ligand>
</feature>
<dbReference type="SFLD" id="SFLDS00003">
    <property type="entry name" value="Haloacid_Dehalogenase"/>
    <property type="match status" value="1"/>
</dbReference>
<dbReference type="PANTHER" id="PTHR10466">
    <property type="entry name" value="PHOSPHOMANNOMUTASE"/>
    <property type="match status" value="1"/>
</dbReference>
<keyword evidence="15" id="KW-1185">Reference proteome</keyword>
<dbReference type="GO" id="GO:0009298">
    <property type="term" value="P:GDP-mannose biosynthetic process"/>
    <property type="evidence" value="ECO:0007669"/>
    <property type="project" value="UniProtKB-UniPathway"/>
</dbReference>
<dbReference type="STRING" id="93625.A0A409XVA9"/>
<feature type="binding site" evidence="12">
    <location>
        <position position="471"/>
    </location>
    <ligand>
        <name>Mg(2+)</name>
        <dbReference type="ChEBI" id="CHEBI:18420"/>
        <label>1</label>
    </ligand>
</feature>
<keyword evidence="7 12" id="KW-0479">Metal-binding</keyword>
<dbReference type="SFLD" id="SFLDF00445">
    <property type="entry name" value="alpha-phosphomannomutase"/>
    <property type="match status" value="1"/>
</dbReference>
<evidence type="ECO:0000256" key="8">
    <source>
        <dbReference type="ARBA" id="ARBA00022842"/>
    </source>
</evidence>
<comment type="similarity">
    <text evidence="3 13">Belongs to the eukaryotic PMM family.</text>
</comment>
<proteinExistence type="inferred from homology"/>
<dbReference type="Gene3D" id="3.30.1240.20">
    <property type="match status" value="2"/>
</dbReference>
<reference evidence="14 15" key="1">
    <citation type="journal article" date="2018" name="Evol. Lett.">
        <title>Horizontal gene cluster transfer increased hallucinogenic mushroom diversity.</title>
        <authorList>
            <person name="Reynolds H.T."/>
            <person name="Vijayakumar V."/>
            <person name="Gluck-Thaler E."/>
            <person name="Korotkin H.B."/>
            <person name="Matheny P.B."/>
            <person name="Slot J.C."/>
        </authorList>
    </citation>
    <scope>NUCLEOTIDE SEQUENCE [LARGE SCALE GENOMIC DNA]</scope>
    <source>
        <strain evidence="14 15">2631</strain>
    </source>
</reference>
<evidence type="ECO:0000256" key="6">
    <source>
        <dbReference type="ARBA" id="ARBA00022490"/>
    </source>
</evidence>
<dbReference type="SFLD" id="SFLDG01143">
    <property type="entry name" value="C2.B.3:_Phosphomannomutase_Lik"/>
    <property type="match status" value="1"/>
</dbReference>
<comment type="subcellular location">
    <subcellularLocation>
        <location evidence="1 13">Cytoplasm</location>
    </subcellularLocation>
</comment>
<evidence type="ECO:0000256" key="3">
    <source>
        <dbReference type="ARBA" id="ARBA00009736"/>
    </source>
</evidence>
<dbReference type="EMBL" id="NHYD01000278">
    <property type="protein sequence ID" value="PPQ94631.1"/>
    <property type="molecule type" value="Genomic_DNA"/>
</dbReference>
<evidence type="ECO:0000256" key="13">
    <source>
        <dbReference type="RuleBase" id="RU361118"/>
    </source>
</evidence>
<dbReference type="InterPro" id="IPR043169">
    <property type="entry name" value="PMM_cap"/>
</dbReference>
<evidence type="ECO:0000256" key="5">
    <source>
        <dbReference type="ARBA" id="ARBA00012730"/>
    </source>
</evidence>
<comment type="subunit">
    <text evidence="4 13">Homodimer.</text>
</comment>
<dbReference type="GO" id="GO:0004615">
    <property type="term" value="F:phosphomannomutase activity"/>
    <property type="evidence" value="ECO:0007669"/>
    <property type="project" value="UniProtKB-EC"/>
</dbReference>
<dbReference type="AlphaFoldDB" id="A0A409XVA9"/>